<proteinExistence type="predicted"/>
<comment type="function">
    <text evidence="1">May bind long-chain fatty acids, such as palmitate, and may play a role in lipid transport or fatty acid metabolism.</text>
</comment>
<organism evidence="3 4">
    <name type="scientific">Exiguobacterium indicum</name>
    <dbReference type="NCBI Taxonomy" id="296995"/>
    <lineage>
        <taxon>Bacteria</taxon>
        <taxon>Bacillati</taxon>
        <taxon>Bacillota</taxon>
        <taxon>Bacilli</taxon>
        <taxon>Bacillales</taxon>
        <taxon>Bacillales Family XII. Incertae Sedis</taxon>
        <taxon>Exiguobacterium</taxon>
    </lineage>
</organism>
<dbReference type="Proteomes" id="UP000053797">
    <property type="component" value="Unassembled WGS sequence"/>
</dbReference>
<dbReference type="InterPro" id="IPR043168">
    <property type="entry name" value="DegV_C"/>
</dbReference>
<protein>
    <submittedName>
        <fullName evidence="3">Fatty acid-binding protein DegV</fullName>
    </submittedName>
</protein>
<dbReference type="SUPFAM" id="SSF82549">
    <property type="entry name" value="DAK1/DegV-like"/>
    <property type="match status" value="1"/>
</dbReference>
<dbReference type="RefSeq" id="WP_058265476.1">
    <property type="nucleotide sequence ID" value="NZ_FMYN01000003.1"/>
</dbReference>
<reference evidence="3 4" key="1">
    <citation type="journal article" date="2015" name="Int. J. Syst. Evol. Microbiol.">
        <title>Exiguobacterium enclense sp. nov., isolated from sediment.</title>
        <authorList>
            <person name="Dastager S.G."/>
            <person name="Mawlankar R."/>
            <person name="Sonalkar V.V."/>
            <person name="Thorat M.N."/>
            <person name="Mual P."/>
            <person name="Verma A."/>
            <person name="Krishnamurthi S."/>
            <person name="Tang S.K."/>
            <person name="Li W.J."/>
        </authorList>
    </citation>
    <scope>NUCLEOTIDE SEQUENCE [LARGE SCALE GENOMIC DNA]</scope>
    <source>
        <strain evidence="3 4">NIO-1109</strain>
    </source>
</reference>
<dbReference type="PANTHER" id="PTHR33434">
    <property type="entry name" value="DEGV DOMAIN-CONTAINING PROTEIN DR_1986-RELATED"/>
    <property type="match status" value="1"/>
</dbReference>
<dbReference type="Gene3D" id="3.40.50.10170">
    <property type="match status" value="1"/>
</dbReference>
<keyword evidence="2" id="KW-0446">Lipid-binding</keyword>
<dbReference type="NCBIfam" id="TIGR00762">
    <property type="entry name" value="DegV"/>
    <property type="match status" value="1"/>
</dbReference>
<dbReference type="InterPro" id="IPR003797">
    <property type="entry name" value="DegV"/>
</dbReference>
<comment type="caution">
    <text evidence="3">The sequence shown here is derived from an EMBL/GenBank/DDBJ whole genome shotgun (WGS) entry which is preliminary data.</text>
</comment>
<dbReference type="EMBL" id="LNQL01000003">
    <property type="protein sequence ID" value="KSU48755.1"/>
    <property type="molecule type" value="Genomic_DNA"/>
</dbReference>
<evidence type="ECO:0000256" key="2">
    <source>
        <dbReference type="ARBA" id="ARBA00023121"/>
    </source>
</evidence>
<sequence length="282" mass="31254">MIRLITDSGADAPKDMLDAYAFTVMPFGVLIDEDTFFDGESISPKQLYDKMRDGAAPKTFQVEVSRMVEVFTRHFEQGDPFLYLAFSSELSGTYQTAKMLAEELAEKYPNVPYLVLDTKTASTGQGLFVLDVAEYAQTHSFEETVAYAEAKVNTIRHLFTVESLEYLMRGGRVSRASAFIGGLLSILPLLTVEEGKLIPKEKIRGQKKVMNRIVEWMEEARPAIDGHRIIIGHGDSIERAEQLKQLIEAQFSPSEVILTIAGAAIGSHTGPGLVVIGYDLPR</sequence>
<dbReference type="Gene3D" id="3.30.1180.10">
    <property type="match status" value="1"/>
</dbReference>
<evidence type="ECO:0000313" key="4">
    <source>
        <dbReference type="Proteomes" id="UP000053797"/>
    </source>
</evidence>
<accession>A0A0V8GER8</accession>
<gene>
    <name evidence="3" type="ORF">AS033_10520</name>
</gene>
<name>A0A0V8GER8_9BACL</name>
<dbReference type="PANTHER" id="PTHR33434:SF3">
    <property type="entry name" value="DEGV DOMAIN-CONTAINING PROTEIN YITS"/>
    <property type="match status" value="1"/>
</dbReference>
<dbReference type="Pfam" id="PF02645">
    <property type="entry name" value="DegV"/>
    <property type="match status" value="1"/>
</dbReference>
<dbReference type="OrthoDB" id="9780660at2"/>
<dbReference type="InterPro" id="IPR050270">
    <property type="entry name" value="DegV_domain_contain"/>
</dbReference>
<dbReference type="GO" id="GO:0008289">
    <property type="term" value="F:lipid binding"/>
    <property type="evidence" value="ECO:0007669"/>
    <property type="project" value="UniProtKB-KW"/>
</dbReference>
<evidence type="ECO:0000256" key="1">
    <source>
        <dbReference type="ARBA" id="ARBA00003238"/>
    </source>
</evidence>
<dbReference type="PROSITE" id="PS51482">
    <property type="entry name" value="DEGV"/>
    <property type="match status" value="1"/>
</dbReference>
<evidence type="ECO:0000313" key="3">
    <source>
        <dbReference type="EMBL" id="KSU48755.1"/>
    </source>
</evidence>
<dbReference type="AlphaFoldDB" id="A0A0V8GER8"/>